<gene>
    <name evidence="3" type="ORF">GCM10007028_16350</name>
</gene>
<dbReference type="InterPro" id="IPR010905">
    <property type="entry name" value="Glyco_hydro_88"/>
</dbReference>
<sequence length="810" mass="93810">MKTIKFTGIYVLFLCHFLLASCESNDPVLRPSADDVLELTEKVANWQIETFEEMGQYRALPPEEDRKSWHNREKHHELDWTNAALYAGMYELSQISNYPQYTNWLIQIGHRNKWQLGERVYHADDDAVGQLYLSLYQNVRLKHIVDKLPLQSRFDSIMQSKKGGDYQWDWCDALFMAPPVWARLSKVTKDSTYLEYMDKQYHMTYDELWDKENRLFYRDKSYFDKKEKNGKKIFWSRGNGWVFGGLALMIPDLPEDWKGRAFYETMFKEIAETVKSRQRADGTWSAGLLGDERDYPNIETSGSSFFAFGIAWGINNGLLDKVTYEPVLFKAWDALKQCVNADGMIGYVQPIGSAPGLSFKDYTEVYGIGAFLAAGTELYKYINAFYPIDKTTSNITFMEDGGWCWYQDPRVIISNGKLVISGLSGQSGDVRLGVFDLKTEQPDSTIVLHKAFQIDDHNVPALYERPDKSILAVWAKHATEKIHYYNISLLDNYLMWGETKRFEHDYTHNTGVTYMNLYYLKDKNKLFNFFRDGLTFNPAFITSDDYGETWGNRTHFIANEVSGRHRPYARYLQVDDNTVGISYTDGHPRKYGNSLFYVEYTNDTFFKKDGTKIKNLLEDGPLYTLEGEKLFTGSETTEKAITNESVPNSAWTCAMAKDKNNYPHIGYTLYLSDGDHRYRISSWDGEKWNDREIAYGGKYLYHIESSYTGLLAFDPIDPTRVYISTDVDPSTGEDLGGKHEIYSAKINAKDDISTIKWNPITLNSKYRNIRPIVVANEGYKVLLWLYGPWYNYKDYDSNIIGIILERPKKT</sequence>
<keyword evidence="1" id="KW-0378">Hydrolase</keyword>
<feature type="chain" id="PRO_5037091271" description="Glycosyl hydrolase" evidence="2">
    <location>
        <begin position="21"/>
        <end position="810"/>
    </location>
</feature>
<organism evidence="3 4">
    <name type="scientific">Algibacter mikhailovii</name>
    <dbReference type="NCBI Taxonomy" id="425498"/>
    <lineage>
        <taxon>Bacteria</taxon>
        <taxon>Pseudomonadati</taxon>
        <taxon>Bacteroidota</taxon>
        <taxon>Flavobacteriia</taxon>
        <taxon>Flavobacteriales</taxon>
        <taxon>Flavobacteriaceae</taxon>
        <taxon>Algibacter</taxon>
    </lineage>
</organism>
<proteinExistence type="predicted"/>
<dbReference type="PANTHER" id="PTHR33886">
    <property type="entry name" value="UNSATURATED RHAMNOGALACTURONAN HYDROLASE (EUROFUNG)"/>
    <property type="match status" value="1"/>
</dbReference>
<comment type="caution">
    <text evidence="3">The sequence shown here is derived from an EMBL/GenBank/DDBJ whole genome shotgun (WGS) entry which is preliminary data.</text>
</comment>
<reference evidence="3" key="2">
    <citation type="submission" date="2020-09" db="EMBL/GenBank/DDBJ databases">
        <authorList>
            <person name="Sun Q."/>
            <person name="Kim S."/>
        </authorList>
    </citation>
    <scope>NUCLEOTIDE SEQUENCE</scope>
    <source>
        <strain evidence="3">KCTC 12710</strain>
    </source>
</reference>
<dbReference type="Pfam" id="PF07470">
    <property type="entry name" value="Glyco_hydro_88"/>
    <property type="match status" value="1"/>
</dbReference>
<dbReference type="InterPro" id="IPR012341">
    <property type="entry name" value="6hp_glycosidase-like_sf"/>
</dbReference>
<evidence type="ECO:0000313" key="3">
    <source>
        <dbReference type="EMBL" id="GGZ79499.1"/>
    </source>
</evidence>
<dbReference type="Proteomes" id="UP000636004">
    <property type="component" value="Unassembled WGS sequence"/>
</dbReference>
<name>A0A918V8J8_9FLAO</name>
<dbReference type="SUPFAM" id="SSF48208">
    <property type="entry name" value="Six-hairpin glycosidases"/>
    <property type="match status" value="1"/>
</dbReference>
<dbReference type="Gene3D" id="1.50.10.10">
    <property type="match status" value="1"/>
</dbReference>
<dbReference type="InterPro" id="IPR036278">
    <property type="entry name" value="Sialidase_sf"/>
</dbReference>
<dbReference type="AlphaFoldDB" id="A0A918V8J8"/>
<dbReference type="SUPFAM" id="SSF50939">
    <property type="entry name" value="Sialidases"/>
    <property type="match status" value="1"/>
</dbReference>
<dbReference type="PROSITE" id="PS51257">
    <property type="entry name" value="PROKAR_LIPOPROTEIN"/>
    <property type="match status" value="1"/>
</dbReference>
<accession>A0A918V8J8</accession>
<keyword evidence="2" id="KW-0732">Signal</keyword>
<reference evidence="3" key="1">
    <citation type="journal article" date="2014" name="Int. J. Syst. Evol. Microbiol.">
        <title>Complete genome sequence of Corynebacterium casei LMG S-19264T (=DSM 44701T), isolated from a smear-ripened cheese.</title>
        <authorList>
            <consortium name="US DOE Joint Genome Institute (JGI-PGF)"/>
            <person name="Walter F."/>
            <person name="Albersmeier A."/>
            <person name="Kalinowski J."/>
            <person name="Ruckert C."/>
        </authorList>
    </citation>
    <scope>NUCLEOTIDE SEQUENCE</scope>
    <source>
        <strain evidence="3">KCTC 12710</strain>
    </source>
</reference>
<keyword evidence="4" id="KW-1185">Reference proteome</keyword>
<evidence type="ECO:0008006" key="5">
    <source>
        <dbReference type="Google" id="ProtNLM"/>
    </source>
</evidence>
<dbReference type="RefSeq" id="WP_189360293.1">
    <property type="nucleotide sequence ID" value="NZ_BMWZ01000003.1"/>
</dbReference>
<dbReference type="EMBL" id="BMWZ01000003">
    <property type="protein sequence ID" value="GGZ79499.1"/>
    <property type="molecule type" value="Genomic_DNA"/>
</dbReference>
<dbReference type="GO" id="GO:0016787">
    <property type="term" value="F:hydrolase activity"/>
    <property type="evidence" value="ECO:0007669"/>
    <property type="project" value="UniProtKB-KW"/>
</dbReference>
<dbReference type="GO" id="GO:0005975">
    <property type="term" value="P:carbohydrate metabolic process"/>
    <property type="evidence" value="ECO:0007669"/>
    <property type="project" value="InterPro"/>
</dbReference>
<dbReference type="PANTHER" id="PTHR33886:SF8">
    <property type="entry name" value="UNSATURATED RHAMNOGALACTURONAN HYDROLASE (EUROFUNG)"/>
    <property type="match status" value="1"/>
</dbReference>
<feature type="signal peptide" evidence="2">
    <location>
        <begin position="1"/>
        <end position="20"/>
    </location>
</feature>
<protein>
    <recommendedName>
        <fullName evidence="5">Glycosyl hydrolase</fullName>
    </recommendedName>
</protein>
<evidence type="ECO:0000313" key="4">
    <source>
        <dbReference type="Proteomes" id="UP000636004"/>
    </source>
</evidence>
<evidence type="ECO:0000256" key="2">
    <source>
        <dbReference type="SAM" id="SignalP"/>
    </source>
</evidence>
<dbReference type="InterPro" id="IPR052043">
    <property type="entry name" value="PolySaccharide_Degr_Enz"/>
</dbReference>
<evidence type="ECO:0000256" key="1">
    <source>
        <dbReference type="ARBA" id="ARBA00022801"/>
    </source>
</evidence>
<dbReference type="InterPro" id="IPR008928">
    <property type="entry name" value="6-hairpin_glycosidase_sf"/>
</dbReference>